<comment type="cofactor">
    <cofactor evidence="11">
        <name>heme</name>
        <dbReference type="ChEBI" id="CHEBI:30413"/>
    </cofactor>
</comment>
<dbReference type="AlphaFoldDB" id="A0A6I9SPT3"/>
<dbReference type="Gramene" id="SIN_1026272.t">
    <property type="protein sequence ID" value="SIN_1026272.t"/>
    <property type="gene ID" value="SIN_1026272"/>
</dbReference>
<dbReference type="OrthoDB" id="2789670at2759"/>
<dbReference type="InterPro" id="IPR001128">
    <property type="entry name" value="Cyt_P450"/>
</dbReference>
<evidence type="ECO:0000313" key="14">
    <source>
        <dbReference type="Proteomes" id="UP000504604"/>
    </source>
</evidence>
<evidence type="ECO:0000256" key="5">
    <source>
        <dbReference type="ARBA" id="ARBA00022723"/>
    </source>
</evidence>
<reference evidence="14" key="1">
    <citation type="submission" date="2024-10" db="UniProtKB">
        <authorList>
            <consortium name="RefSeq"/>
        </authorList>
    </citation>
    <scope>NUCLEOTIDE SEQUENCE [LARGE SCALE GENOMIC DNA]</scope>
    <source>
        <strain evidence="14">cv. Zhongzhi No. 13</strain>
    </source>
</reference>
<comment type="similarity">
    <text evidence="2 12">Belongs to the cytochrome P450 family.</text>
</comment>
<dbReference type="PRINTS" id="PR00463">
    <property type="entry name" value="EP450I"/>
</dbReference>
<evidence type="ECO:0000256" key="11">
    <source>
        <dbReference type="PIRSR" id="PIRSR602401-1"/>
    </source>
</evidence>
<keyword evidence="6 13" id="KW-1133">Transmembrane helix</keyword>
<dbReference type="InterPro" id="IPR036396">
    <property type="entry name" value="Cyt_P450_sf"/>
</dbReference>
<feature type="transmembrane region" description="Helical" evidence="13">
    <location>
        <begin position="6"/>
        <end position="29"/>
    </location>
</feature>
<feature type="binding site" description="axial binding residue" evidence="11">
    <location>
        <position position="442"/>
    </location>
    <ligand>
        <name>heme</name>
        <dbReference type="ChEBI" id="CHEBI:30413"/>
    </ligand>
    <ligandPart>
        <name>Fe</name>
        <dbReference type="ChEBI" id="CHEBI:18248"/>
    </ligandPart>
</feature>
<keyword evidence="9 12" id="KW-0503">Monooxygenase</keyword>
<dbReference type="PROSITE" id="PS00086">
    <property type="entry name" value="CYTOCHROME_P450"/>
    <property type="match status" value="1"/>
</dbReference>
<dbReference type="GeneID" id="105156682"/>
<evidence type="ECO:0000256" key="2">
    <source>
        <dbReference type="ARBA" id="ARBA00010617"/>
    </source>
</evidence>
<dbReference type="GO" id="GO:0005506">
    <property type="term" value="F:iron ion binding"/>
    <property type="evidence" value="ECO:0007669"/>
    <property type="project" value="InterPro"/>
</dbReference>
<dbReference type="GO" id="GO:0016705">
    <property type="term" value="F:oxidoreductase activity, acting on paired donors, with incorporation or reduction of molecular oxygen"/>
    <property type="evidence" value="ECO:0007669"/>
    <property type="project" value="InterPro"/>
</dbReference>
<dbReference type="GO" id="GO:0004497">
    <property type="term" value="F:monooxygenase activity"/>
    <property type="evidence" value="ECO:0007669"/>
    <property type="project" value="UniProtKB-KW"/>
</dbReference>
<sequence>MELYGLLLVISTFLLATYIFHEISNALFIKKKNLPPGPFGLPLIGSLITIRHGTHQSLAKLAKTYGPLMTIKLGFVNVVVASSAEMAKEILQKHDAEFAGRPIPDAVTAEKGYELAFPWLPTGRQWRKLRKIFNSHIFMAQKLDSLRHLRHDVVKTMVERVVEAQECGKAIYIGGIVFSTMMKLLSKMLFSADMLDPASDAMKELQVLNANIMVLVAKPNLADYFPFLRPFDPQGIRRKIRVSYDRLHELIDNMIDQRMKRRRATSERSGDLLDVLLDYTEHEEPDGLTRLDVKLLIVEIFIAGTDTSTSTVEWVMAELLHNPTILSKTKQELSEIITPGGIVQEQDIARLPYLTAVIKETMRMHQTSPLLLPHQAEQDVEIQGYTIPKHTRIWVNAWSISRDATYWEKPTCFMPERFLNVDIDFRGNDFRFTPFSAGRRICPGMNLAVRIVALIVVNLVKTFDWKLPNGMAPEDMDMTENFGVTLRKAEPLVAIPVRITT</sequence>
<accession>A0A6I9SPT3</accession>
<dbReference type="GO" id="GO:0020037">
    <property type="term" value="F:heme binding"/>
    <property type="evidence" value="ECO:0007669"/>
    <property type="project" value="InterPro"/>
</dbReference>
<dbReference type="KEGG" id="sind:105156682"/>
<evidence type="ECO:0000256" key="8">
    <source>
        <dbReference type="ARBA" id="ARBA00023004"/>
    </source>
</evidence>
<proteinExistence type="inferred from homology"/>
<keyword evidence="8 11" id="KW-0408">Iron</keyword>
<comment type="subcellular location">
    <subcellularLocation>
        <location evidence="1">Membrane</location>
        <topology evidence="1">Single-pass membrane protein</topology>
    </subcellularLocation>
</comment>
<evidence type="ECO:0000256" key="1">
    <source>
        <dbReference type="ARBA" id="ARBA00004167"/>
    </source>
</evidence>
<keyword evidence="5 11" id="KW-0479">Metal-binding</keyword>
<evidence type="ECO:0000256" key="7">
    <source>
        <dbReference type="ARBA" id="ARBA00023002"/>
    </source>
</evidence>
<evidence type="ECO:0000256" key="12">
    <source>
        <dbReference type="RuleBase" id="RU000461"/>
    </source>
</evidence>
<gene>
    <name evidence="15" type="primary">LOC105156682</name>
</gene>
<dbReference type="Pfam" id="PF00067">
    <property type="entry name" value="p450"/>
    <property type="match status" value="1"/>
</dbReference>
<keyword evidence="14" id="KW-1185">Reference proteome</keyword>
<evidence type="ECO:0000256" key="4">
    <source>
        <dbReference type="ARBA" id="ARBA00022692"/>
    </source>
</evidence>
<dbReference type="InParanoid" id="A0A6I9SPT3"/>
<dbReference type="CDD" id="cd11073">
    <property type="entry name" value="CYP76-like"/>
    <property type="match status" value="1"/>
</dbReference>
<dbReference type="RefSeq" id="XP_011071197.1">
    <property type="nucleotide sequence ID" value="XM_011072895.2"/>
</dbReference>
<keyword evidence="10 13" id="KW-0472">Membrane</keyword>
<dbReference type="FunFam" id="1.10.630.10:FF:000007">
    <property type="entry name" value="Cytochrome P450 76C4"/>
    <property type="match status" value="1"/>
</dbReference>
<organism evidence="14 15">
    <name type="scientific">Sesamum indicum</name>
    <name type="common">Oriental sesame</name>
    <name type="synonym">Sesamum orientale</name>
    <dbReference type="NCBI Taxonomy" id="4182"/>
    <lineage>
        <taxon>Eukaryota</taxon>
        <taxon>Viridiplantae</taxon>
        <taxon>Streptophyta</taxon>
        <taxon>Embryophyta</taxon>
        <taxon>Tracheophyta</taxon>
        <taxon>Spermatophyta</taxon>
        <taxon>Magnoliopsida</taxon>
        <taxon>eudicotyledons</taxon>
        <taxon>Gunneridae</taxon>
        <taxon>Pentapetalae</taxon>
        <taxon>asterids</taxon>
        <taxon>lamiids</taxon>
        <taxon>Lamiales</taxon>
        <taxon>Pedaliaceae</taxon>
        <taxon>Sesamum</taxon>
    </lineage>
</organism>
<dbReference type="PANTHER" id="PTHR47950:SF4">
    <property type="entry name" value="GERANIOL 8-HYDROXYLASE-LIKE"/>
    <property type="match status" value="1"/>
</dbReference>
<evidence type="ECO:0000256" key="10">
    <source>
        <dbReference type="ARBA" id="ARBA00023136"/>
    </source>
</evidence>
<evidence type="ECO:0000256" key="9">
    <source>
        <dbReference type="ARBA" id="ARBA00023033"/>
    </source>
</evidence>
<keyword evidence="7 12" id="KW-0560">Oxidoreductase</keyword>
<evidence type="ECO:0000256" key="6">
    <source>
        <dbReference type="ARBA" id="ARBA00022989"/>
    </source>
</evidence>
<protein>
    <submittedName>
        <fullName evidence="15">Geraniol 8-hydroxylase-like isoform X1</fullName>
    </submittedName>
</protein>
<dbReference type="PANTHER" id="PTHR47950">
    <property type="entry name" value="CYTOCHROME P450, FAMILY 76, SUBFAMILY C, POLYPEPTIDE 5-RELATED"/>
    <property type="match status" value="1"/>
</dbReference>
<dbReference type="Proteomes" id="UP000504604">
    <property type="component" value="Linkage group LG1"/>
</dbReference>
<dbReference type="InterPro" id="IPR017972">
    <property type="entry name" value="Cyt_P450_CS"/>
</dbReference>
<dbReference type="SUPFAM" id="SSF48264">
    <property type="entry name" value="Cytochrome P450"/>
    <property type="match status" value="1"/>
</dbReference>
<keyword evidence="4 13" id="KW-0812">Transmembrane</keyword>
<evidence type="ECO:0000313" key="15">
    <source>
        <dbReference type="RefSeq" id="XP_011071197.1"/>
    </source>
</evidence>
<dbReference type="GO" id="GO:0016020">
    <property type="term" value="C:membrane"/>
    <property type="evidence" value="ECO:0007669"/>
    <property type="project" value="UniProtKB-SubCell"/>
</dbReference>
<evidence type="ECO:0000256" key="3">
    <source>
        <dbReference type="ARBA" id="ARBA00022617"/>
    </source>
</evidence>
<reference evidence="15" key="2">
    <citation type="submission" date="2025-08" db="UniProtKB">
        <authorList>
            <consortium name="RefSeq"/>
        </authorList>
    </citation>
    <scope>IDENTIFICATION</scope>
</reference>
<dbReference type="Gene3D" id="1.10.630.10">
    <property type="entry name" value="Cytochrome P450"/>
    <property type="match status" value="1"/>
</dbReference>
<dbReference type="InterPro" id="IPR002401">
    <property type="entry name" value="Cyt_P450_E_grp-I"/>
</dbReference>
<dbReference type="PRINTS" id="PR00385">
    <property type="entry name" value="P450"/>
</dbReference>
<evidence type="ECO:0000256" key="13">
    <source>
        <dbReference type="SAM" id="Phobius"/>
    </source>
</evidence>
<name>A0A6I9SPT3_SESIN</name>
<keyword evidence="3 11" id="KW-0349">Heme</keyword>